<feature type="transmembrane region" description="Helical" evidence="1">
    <location>
        <begin position="46"/>
        <end position="68"/>
    </location>
</feature>
<evidence type="ECO:0000313" key="3">
    <source>
        <dbReference type="EMBL" id="EFV46016.1"/>
    </source>
</evidence>
<dbReference type="HOGENOM" id="CLU_542559_0_0_7"/>
<comment type="caution">
    <text evidence="3">The sequence shown here is derived from an EMBL/GenBank/DDBJ whole genome shotgun (WGS) entry which is preliminary data.</text>
</comment>
<dbReference type="InterPro" id="IPR000917">
    <property type="entry name" value="Sulfatase_N"/>
</dbReference>
<organism evidence="3 4">
    <name type="scientific">Bilophila wadsworthia (strain 3_1_6)</name>
    <dbReference type="NCBI Taxonomy" id="563192"/>
    <lineage>
        <taxon>Bacteria</taxon>
        <taxon>Pseudomonadati</taxon>
        <taxon>Thermodesulfobacteriota</taxon>
        <taxon>Desulfovibrionia</taxon>
        <taxon>Desulfovibrionales</taxon>
        <taxon>Desulfovibrionaceae</taxon>
        <taxon>Bilophila</taxon>
    </lineage>
</organism>
<keyword evidence="1" id="KW-1133">Transmembrane helix</keyword>
<feature type="transmembrane region" description="Helical" evidence="1">
    <location>
        <begin position="148"/>
        <end position="170"/>
    </location>
</feature>
<dbReference type="RefSeq" id="WP_005024232.1">
    <property type="nucleotide sequence ID" value="NZ_KE150239.1"/>
</dbReference>
<evidence type="ECO:0000256" key="1">
    <source>
        <dbReference type="SAM" id="Phobius"/>
    </source>
</evidence>
<keyword evidence="1" id="KW-0472">Membrane</keyword>
<protein>
    <recommendedName>
        <fullName evidence="2">Sulfatase N-terminal domain-containing protein</fullName>
    </recommendedName>
</protein>
<proteinExistence type="predicted"/>
<reference evidence="3 4" key="2">
    <citation type="submission" date="2013-04" db="EMBL/GenBank/DDBJ databases">
        <title>The Genome Sequence of Bilophila wadsworthia 3_1_6.</title>
        <authorList>
            <consortium name="The Broad Institute Genomics Platform"/>
            <person name="Earl A."/>
            <person name="Ward D."/>
            <person name="Feldgarden M."/>
            <person name="Gevers D."/>
            <person name="Sibley C."/>
            <person name="Strauss J."/>
            <person name="Allen-Vercoe E."/>
            <person name="Walker B."/>
            <person name="Young S."/>
            <person name="Zeng Q."/>
            <person name="Gargeya S."/>
            <person name="Fitzgerald M."/>
            <person name="Haas B."/>
            <person name="Abouelleil A."/>
            <person name="Allen A.W."/>
            <person name="Alvarado L."/>
            <person name="Arachchi H.M."/>
            <person name="Berlin A.M."/>
            <person name="Chapman S.B."/>
            <person name="Gainer-Dewar J."/>
            <person name="Goldberg J."/>
            <person name="Griggs A."/>
            <person name="Gujja S."/>
            <person name="Hansen M."/>
            <person name="Howarth C."/>
            <person name="Imamovic A."/>
            <person name="Ireland A."/>
            <person name="Larimer J."/>
            <person name="McCowan C."/>
            <person name="Murphy C."/>
            <person name="Pearson M."/>
            <person name="Poon T.W."/>
            <person name="Priest M."/>
            <person name="Roberts A."/>
            <person name="Saif S."/>
            <person name="Shea T."/>
            <person name="Sisk P."/>
            <person name="Sykes S."/>
            <person name="Wortman J."/>
            <person name="Nusbaum C."/>
            <person name="Birren B."/>
        </authorList>
    </citation>
    <scope>NUCLEOTIDE SEQUENCE [LARGE SCALE GENOMIC DNA]</scope>
    <source>
        <strain evidence="3 4">3_1_6</strain>
    </source>
</reference>
<dbReference type="EMBL" id="ADCP02000002">
    <property type="protein sequence ID" value="EFV46016.1"/>
    <property type="molecule type" value="Genomic_DNA"/>
</dbReference>
<gene>
    <name evidence="3" type="ORF">HMPREF0179_00198</name>
</gene>
<name>E5Y1Y9_BILW3</name>
<dbReference type="STRING" id="563192.HMPREF0179_00198"/>
<reference evidence="3 4" key="1">
    <citation type="submission" date="2010-10" db="EMBL/GenBank/DDBJ databases">
        <authorList>
            <consortium name="The Broad Institute Genome Sequencing Platform"/>
            <person name="Ward D."/>
            <person name="Earl A."/>
            <person name="Feldgarden M."/>
            <person name="Young S.K."/>
            <person name="Gargeya S."/>
            <person name="Zeng Q."/>
            <person name="Alvarado L."/>
            <person name="Berlin A."/>
            <person name="Bochicchio J."/>
            <person name="Chapman S.B."/>
            <person name="Chen Z."/>
            <person name="Freedman E."/>
            <person name="Gellesch M."/>
            <person name="Goldberg J."/>
            <person name="Griggs A."/>
            <person name="Gujja S."/>
            <person name="Heilman E."/>
            <person name="Heiman D."/>
            <person name="Howarth C."/>
            <person name="Mehta T."/>
            <person name="Neiman D."/>
            <person name="Pearson M."/>
            <person name="Roberts A."/>
            <person name="Saif S."/>
            <person name="Shea T."/>
            <person name="Shenoy N."/>
            <person name="Sisk P."/>
            <person name="Stolte C."/>
            <person name="Sykes S."/>
            <person name="White J."/>
            <person name="Yandava C."/>
            <person name="Allen-Vercoe E."/>
            <person name="Sibley C."/>
            <person name="Ambrose C.E."/>
            <person name="Strauss J."/>
            <person name="Daigneault M."/>
            <person name="Haas B."/>
            <person name="Nusbaum C."/>
            <person name="Birren B."/>
        </authorList>
    </citation>
    <scope>NUCLEOTIDE SEQUENCE [LARGE SCALE GENOMIC DNA]</scope>
    <source>
        <strain evidence="3 4">3_1_6</strain>
    </source>
</reference>
<feature type="transmembrane region" description="Helical" evidence="1">
    <location>
        <begin position="117"/>
        <end position="141"/>
    </location>
</feature>
<sequence>MMQKITDCLVKNNKQFLLAFLFIVLFSVENIAAIYLSTGGFAYPTFFLKFVVKFFFFNALVSIIILMLPRILSYLIVFINSLLNIFIFSWHHFLGDTPSFSAVKTCFGSKLLDGINLFSYIDIKSLLFIIFAFTINCYIIYNVRIRSICLKLVSIVSCFIIIFSTGSIYLKKHELSLFTIGRMSIPSNIEFRGYISTWLAEYIDPIKTGSLMTCSSEKADRISLFPSSNKIVYIQVECLDMAMIGYKINKHIVMPFLSNIADRGLVLHVDGQKKLTSSNSDYELLNTKIAHPSTVYYNTLTSYPDSIPLQFKNKGAELAFFHGLYDISGMRKAYPLMGFDKLALCEELVAAGYQLNNATLQHIDDRDLFAYAAKQVPRDKPFFHVIITMNMHDPAKNNINPLFKGDADEGFFTNARITDDGIRAYVESLPAGTDVLIMGDHTPYHGPRSVHVPLILYRTGEPVPMKSPDISLTRCEASQYLRRVFDLPPVSPDIPVVEEICR</sequence>
<dbReference type="Pfam" id="PF00884">
    <property type="entry name" value="Sulfatase"/>
    <property type="match status" value="1"/>
</dbReference>
<dbReference type="Proteomes" id="UP000006034">
    <property type="component" value="Unassembled WGS sequence"/>
</dbReference>
<dbReference type="eggNOG" id="COG1368">
    <property type="taxonomic scope" value="Bacteria"/>
</dbReference>
<accession>E5Y1Y9</accession>
<keyword evidence="1" id="KW-0812">Transmembrane</keyword>
<dbReference type="SUPFAM" id="SSF53649">
    <property type="entry name" value="Alkaline phosphatase-like"/>
    <property type="match status" value="1"/>
</dbReference>
<feature type="transmembrane region" description="Helical" evidence="1">
    <location>
        <begin position="75"/>
        <end position="93"/>
    </location>
</feature>
<dbReference type="Gene3D" id="3.40.720.10">
    <property type="entry name" value="Alkaline Phosphatase, subunit A"/>
    <property type="match status" value="1"/>
</dbReference>
<evidence type="ECO:0000313" key="4">
    <source>
        <dbReference type="Proteomes" id="UP000006034"/>
    </source>
</evidence>
<evidence type="ECO:0000259" key="2">
    <source>
        <dbReference type="Pfam" id="PF00884"/>
    </source>
</evidence>
<dbReference type="GeneID" id="78087767"/>
<dbReference type="OrthoDB" id="9777768at2"/>
<dbReference type="InterPro" id="IPR017850">
    <property type="entry name" value="Alkaline_phosphatase_core_sf"/>
</dbReference>
<keyword evidence="4" id="KW-1185">Reference proteome</keyword>
<feature type="domain" description="Sulfatase N-terminal" evidence="2">
    <location>
        <begin position="231"/>
        <end position="468"/>
    </location>
</feature>
<dbReference type="AlphaFoldDB" id="E5Y1Y9"/>